<comment type="similarity">
    <text evidence="2">Belongs to the phospholipase D family.</text>
</comment>
<sequence length="370" mass="38252">MSWKIARRACTVLTVGAAVFATATPATPAATPAPPVSPVSFTSPVSPVPPGSPGSPGSPAEAPAPVRAGSYSAFAFARTGGQPAIYDFINSATRTLDMTMYELEDTTAVDDLVALEKKGVAVRVILDRQHQSADNPAYRALTAAGAGVVWSSAAFVYTHQKTITVDGAKSLIMTGNLTSRYYRTSRDYGVFDDDPRDVAAIEKVFAADYAGTSVTPGDGDHLLWSPTDSRDRLVSLIEGATKTLDVEELELSDSAVVAAVEARAKAGVTVRVVLETPGDYASAVSRIKAAGGTVVGYSDPGGFYIHAKAMVADYGLASQAVEAGSMNISSNSLSRNRELGIILTGTGAAAQVARTVETTFAADYAGGTAA</sequence>
<dbReference type="EC" id="3.1.4.4" evidence="3"/>
<dbReference type="Pfam" id="PF13091">
    <property type="entry name" value="PLDc_2"/>
    <property type="match status" value="2"/>
</dbReference>
<evidence type="ECO:0000313" key="11">
    <source>
        <dbReference type="Proteomes" id="UP001180489"/>
    </source>
</evidence>
<feature type="compositionally biased region" description="Low complexity" evidence="7">
    <location>
        <begin position="55"/>
        <end position="64"/>
    </location>
</feature>
<evidence type="ECO:0000256" key="4">
    <source>
        <dbReference type="ARBA" id="ARBA00022801"/>
    </source>
</evidence>
<dbReference type="SUPFAM" id="SSF56024">
    <property type="entry name" value="Phospholipase D/nuclease"/>
    <property type="match status" value="2"/>
</dbReference>
<accession>A0ABU2UMI0</accession>
<evidence type="ECO:0000256" key="7">
    <source>
        <dbReference type="SAM" id="MobiDB-lite"/>
    </source>
</evidence>
<reference evidence="10" key="1">
    <citation type="submission" date="2024-05" db="EMBL/GenBank/DDBJ databases">
        <title>30 novel species of actinomycetes from the DSMZ collection.</title>
        <authorList>
            <person name="Nouioui I."/>
        </authorList>
    </citation>
    <scope>NUCLEOTIDE SEQUENCE</scope>
    <source>
        <strain evidence="10">DSM 41014</strain>
    </source>
</reference>
<dbReference type="PANTHER" id="PTHR43856:SF1">
    <property type="entry name" value="MITOCHONDRIAL CARDIOLIPIN HYDROLASE"/>
    <property type="match status" value="1"/>
</dbReference>
<gene>
    <name evidence="10" type="ORF">RM863_20365</name>
</gene>
<dbReference type="PANTHER" id="PTHR43856">
    <property type="entry name" value="CARDIOLIPIN HYDROLASE"/>
    <property type="match status" value="1"/>
</dbReference>
<dbReference type="Proteomes" id="UP001180489">
    <property type="component" value="Unassembled WGS sequence"/>
</dbReference>
<keyword evidence="8" id="KW-0732">Signal</keyword>
<dbReference type="EMBL" id="JAVRFF010000022">
    <property type="protein sequence ID" value="MDT0474482.1"/>
    <property type="molecule type" value="Genomic_DNA"/>
</dbReference>
<name>A0ABU2UMI0_9ACTN</name>
<dbReference type="InterPro" id="IPR025202">
    <property type="entry name" value="PLD-like_dom"/>
</dbReference>
<dbReference type="RefSeq" id="WP_311635963.1">
    <property type="nucleotide sequence ID" value="NZ_JAVRFF010000022.1"/>
</dbReference>
<evidence type="ECO:0000256" key="8">
    <source>
        <dbReference type="SAM" id="SignalP"/>
    </source>
</evidence>
<keyword evidence="6" id="KW-0443">Lipid metabolism</keyword>
<evidence type="ECO:0000256" key="5">
    <source>
        <dbReference type="ARBA" id="ARBA00022963"/>
    </source>
</evidence>
<evidence type="ECO:0000256" key="6">
    <source>
        <dbReference type="ARBA" id="ARBA00023098"/>
    </source>
</evidence>
<evidence type="ECO:0000256" key="1">
    <source>
        <dbReference type="ARBA" id="ARBA00000798"/>
    </source>
</evidence>
<dbReference type="InterPro" id="IPR001736">
    <property type="entry name" value="PLipase_D/transphosphatidylase"/>
</dbReference>
<feature type="signal peptide" evidence="8">
    <location>
        <begin position="1"/>
        <end position="28"/>
    </location>
</feature>
<protein>
    <recommendedName>
        <fullName evidence="3">phospholipase D</fullName>
        <ecNumber evidence="3">3.1.4.4</ecNumber>
    </recommendedName>
</protein>
<evidence type="ECO:0000256" key="3">
    <source>
        <dbReference type="ARBA" id="ARBA00012027"/>
    </source>
</evidence>
<organism evidence="10 11">
    <name type="scientific">Streptomyces hintoniae</name>
    <dbReference type="NCBI Taxonomy" id="3075521"/>
    <lineage>
        <taxon>Bacteria</taxon>
        <taxon>Bacillati</taxon>
        <taxon>Actinomycetota</taxon>
        <taxon>Actinomycetes</taxon>
        <taxon>Kitasatosporales</taxon>
        <taxon>Streptomycetaceae</taxon>
        <taxon>Streptomyces</taxon>
    </lineage>
</organism>
<feature type="domain" description="PLD phosphodiesterase" evidence="9">
    <location>
        <begin position="154"/>
        <end position="181"/>
    </location>
</feature>
<dbReference type="Gene3D" id="3.30.870.10">
    <property type="entry name" value="Endonuclease Chain A"/>
    <property type="match status" value="2"/>
</dbReference>
<comment type="catalytic activity">
    <reaction evidence="1">
        <text>a 1,2-diacyl-sn-glycero-3-phosphocholine + H2O = a 1,2-diacyl-sn-glycero-3-phosphate + choline + H(+)</text>
        <dbReference type="Rhea" id="RHEA:14445"/>
        <dbReference type="ChEBI" id="CHEBI:15354"/>
        <dbReference type="ChEBI" id="CHEBI:15377"/>
        <dbReference type="ChEBI" id="CHEBI:15378"/>
        <dbReference type="ChEBI" id="CHEBI:57643"/>
        <dbReference type="ChEBI" id="CHEBI:58608"/>
        <dbReference type="EC" id="3.1.4.4"/>
    </reaction>
</comment>
<evidence type="ECO:0000259" key="9">
    <source>
        <dbReference type="PROSITE" id="PS50035"/>
    </source>
</evidence>
<dbReference type="PROSITE" id="PS50035">
    <property type="entry name" value="PLD"/>
    <property type="match status" value="1"/>
</dbReference>
<dbReference type="InterPro" id="IPR051406">
    <property type="entry name" value="PLD_domain"/>
</dbReference>
<evidence type="ECO:0000256" key="2">
    <source>
        <dbReference type="ARBA" id="ARBA00008664"/>
    </source>
</evidence>
<comment type="caution">
    <text evidence="10">The sequence shown here is derived from an EMBL/GenBank/DDBJ whole genome shotgun (WGS) entry which is preliminary data.</text>
</comment>
<keyword evidence="5" id="KW-0442">Lipid degradation</keyword>
<keyword evidence="4" id="KW-0378">Hydrolase</keyword>
<keyword evidence="11" id="KW-1185">Reference proteome</keyword>
<feature type="chain" id="PRO_5047140187" description="phospholipase D" evidence="8">
    <location>
        <begin position="29"/>
        <end position="370"/>
    </location>
</feature>
<evidence type="ECO:0000313" key="10">
    <source>
        <dbReference type="EMBL" id="MDT0474482.1"/>
    </source>
</evidence>
<feature type="region of interest" description="Disordered" evidence="7">
    <location>
        <begin position="28"/>
        <end position="64"/>
    </location>
</feature>
<proteinExistence type="inferred from homology"/>